<keyword evidence="5" id="KW-0597">Phosphoprotein</keyword>
<keyword evidence="9" id="KW-0430">Lectin</keyword>
<evidence type="ECO:0000256" key="19">
    <source>
        <dbReference type="ARBA" id="ARBA00048679"/>
    </source>
</evidence>
<keyword evidence="6" id="KW-0808">Transferase</keyword>
<dbReference type="PROSITE" id="PS00108">
    <property type="entry name" value="PROTEIN_KINASE_ST"/>
    <property type="match status" value="1"/>
</dbReference>
<dbReference type="GO" id="GO:0004674">
    <property type="term" value="F:protein serine/threonine kinase activity"/>
    <property type="evidence" value="ECO:0007669"/>
    <property type="project" value="UniProtKB-KW"/>
</dbReference>
<evidence type="ECO:0000259" key="23">
    <source>
        <dbReference type="PROSITE" id="PS50927"/>
    </source>
</evidence>
<dbReference type="SUPFAM" id="SSF51110">
    <property type="entry name" value="alpha-D-mannose-specific plant lectins"/>
    <property type="match status" value="1"/>
</dbReference>
<gene>
    <name evidence="25" type="ORF">RGQ29_028118</name>
</gene>
<dbReference type="GO" id="GO:0005524">
    <property type="term" value="F:ATP binding"/>
    <property type="evidence" value="ECO:0007669"/>
    <property type="project" value="UniProtKB-UniRule"/>
</dbReference>
<feature type="domain" description="Protein kinase" evidence="22">
    <location>
        <begin position="439"/>
        <end position="712"/>
    </location>
</feature>
<dbReference type="InterPro" id="IPR017441">
    <property type="entry name" value="Protein_kinase_ATP_BS"/>
</dbReference>
<dbReference type="PIRSF" id="PIRSF000641">
    <property type="entry name" value="SRK"/>
    <property type="match status" value="1"/>
</dbReference>
<evidence type="ECO:0000256" key="2">
    <source>
        <dbReference type="ARBA" id="ARBA00012513"/>
    </source>
</evidence>
<evidence type="ECO:0000313" key="25">
    <source>
        <dbReference type="EMBL" id="KAK4577855.1"/>
    </source>
</evidence>
<dbReference type="InterPro" id="IPR001480">
    <property type="entry name" value="Bulb-type_lectin_dom"/>
</dbReference>
<evidence type="ECO:0000256" key="13">
    <source>
        <dbReference type="ARBA" id="ARBA00022989"/>
    </source>
</evidence>
<evidence type="ECO:0000256" key="12">
    <source>
        <dbReference type="ARBA" id="ARBA00022840"/>
    </source>
</evidence>
<comment type="catalytic activity">
    <reaction evidence="18">
        <text>L-threonyl-[protein] + ATP = O-phospho-L-threonyl-[protein] + ADP + H(+)</text>
        <dbReference type="Rhea" id="RHEA:46608"/>
        <dbReference type="Rhea" id="RHEA-COMP:11060"/>
        <dbReference type="Rhea" id="RHEA-COMP:11605"/>
        <dbReference type="ChEBI" id="CHEBI:15378"/>
        <dbReference type="ChEBI" id="CHEBI:30013"/>
        <dbReference type="ChEBI" id="CHEBI:30616"/>
        <dbReference type="ChEBI" id="CHEBI:61977"/>
        <dbReference type="ChEBI" id="CHEBI:456216"/>
        <dbReference type="EC" id="2.7.11.1"/>
    </reaction>
</comment>
<protein>
    <recommendedName>
        <fullName evidence="2">non-specific serine/threonine protein kinase</fullName>
        <ecNumber evidence="2">2.7.11.1</ecNumber>
    </recommendedName>
</protein>
<dbReference type="Proteomes" id="UP001324115">
    <property type="component" value="Unassembled WGS sequence"/>
</dbReference>
<evidence type="ECO:0000256" key="11">
    <source>
        <dbReference type="ARBA" id="ARBA00022777"/>
    </source>
</evidence>
<dbReference type="Gene3D" id="1.10.510.10">
    <property type="entry name" value="Transferase(Phosphotransferase) domain 1"/>
    <property type="match status" value="1"/>
</dbReference>
<dbReference type="Pfam" id="PF00069">
    <property type="entry name" value="Pkinase"/>
    <property type="match status" value="1"/>
</dbReference>
<dbReference type="FunFam" id="3.30.200.20:FF:000178">
    <property type="entry name" value="serine/threonine-protein kinase PBS1-like"/>
    <property type="match status" value="1"/>
</dbReference>
<evidence type="ECO:0000256" key="21">
    <source>
        <dbReference type="SAM" id="Phobius"/>
    </source>
</evidence>
<evidence type="ECO:0000256" key="14">
    <source>
        <dbReference type="ARBA" id="ARBA00023136"/>
    </source>
</evidence>
<keyword evidence="14 21" id="KW-0472">Membrane</keyword>
<dbReference type="InterPro" id="IPR051343">
    <property type="entry name" value="G-type_lectin_kinases/EP1-like"/>
</dbReference>
<keyword evidence="16" id="KW-0675">Receptor</keyword>
<dbReference type="CDD" id="cd14066">
    <property type="entry name" value="STKc_IRAK"/>
    <property type="match status" value="1"/>
</dbReference>
<dbReference type="EC" id="2.7.11.1" evidence="2"/>
<dbReference type="SMART" id="SM00220">
    <property type="entry name" value="S_TKc"/>
    <property type="match status" value="1"/>
</dbReference>
<dbReference type="SUPFAM" id="SSF56112">
    <property type="entry name" value="Protein kinase-like (PK-like)"/>
    <property type="match status" value="1"/>
</dbReference>
<evidence type="ECO:0000259" key="22">
    <source>
        <dbReference type="PROSITE" id="PS50011"/>
    </source>
</evidence>
<evidence type="ECO:0000259" key="24">
    <source>
        <dbReference type="PROSITE" id="PS50948"/>
    </source>
</evidence>
<evidence type="ECO:0000256" key="6">
    <source>
        <dbReference type="ARBA" id="ARBA00022679"/>
    </source>
</evidence>
<evidence type="ECO:0000256" key="3">
    <source>
        <dbReference type="ARBA" id="ARBA00022527"/>
    </source>
</evidence>
<dbReference type="InterPro" id="IPR000719">
    <property type="entry name" value="Prot_kinase_dom"/>
</dbReference>
<dbReference type="InterPro" id="IPR011009">
    <property type="entry name" value="Kinase-like_dom_sf"/>
</dbReference>
<evidence type="ECO:0000256" key="10">
    <source>
        <dbReference type="ARBA" id="ARBA00022741"/>
    </source>
</evidence>
<evidence type="ECO:0000313" key="26">
    <source>
        <dbReference type="Proteomes" id="UP001324115"/>
    </source>
</evidence>
<dbReference type="GO" id="GO:0016020">
    <property type="term" value="C:membrane"/>
    <property type="evidence" value="ECO:0007669"/>
    <property type="project" value="UniProtKB-SubCell"/>
</dbReference>
<evidence type="ECO:0000256" key="16">
    <source>
        <dbReference type="ARBA" id="ARBA00023170"/>
    </source>
</evidence>
<keyword evidence="15" id="KW-1015">Disulfide bond</keyword>
<keyword evidence="3" id="KW-0723">Serine/threonine-protein kinase</keyword>
<sequence length="722" mass="81051">ILCLLLSSSLLINAQIVEIPVANLSTTWINSPLDILNSSNWDGLRTVLLRGSIGPRFVCGFLCQFQNGACFFTVSIFQTRTGVNPPFIESLEAVWTAKRNTPVKINATLQLSQDGDLILRDADGTYVWSTNTTGMSVSGLNLTEEANLVLFSENNAVVWQSFDHPTDSLLPGQRMVSGQKLIATESASNLTEGLLSLAYKNKGLVAYVHSNPPQIYYQSLSIVNSAIYMNGSFAEFNFAPVSSAQFIRFETDGHLRVYEWGGSSWKQVSDLLLYLGACDYPFSFLEVKDLYYFAYRFSIDINNTDMETCKQACLKNCSCKLALFRYKSNASSGDCVLLSDVFSIINNEQMYYNFNTSALFKVQNTTKDSSTISPKNRTNQVAIIVGSTLGAVFGVSLTVSIFFFLRYTKDYKEIEEDYLDQLPGTPTRFSYEDLKNATENFSSKLGEGGFGSVFQGTLPSGIKVAVKCLTGFGQEKKSFFAEVESIGSIHHVHLVRLIGFCAETSHRLLVYEYMCNGSLDKWIFHKDQEPPLDWQTRRNIVLNVAKGLAYLHEECRQKIIHLDIKPQNILLDENFNAKVSDFGLSKLIERDQSQVVTTMRGTPGYMAPEWLNSGITEKVDVYSFGIVVMEVCCGRKNMDLSQPEEDMHLLSLFKRKAEEGQLLDMVDKSSEDLQLYGEEVVNMLRVAAWCLQSHFIMRPPMSVVVKVLEGVMHVEDNLDYNF</sequence>
<evidence type="ECO:0000256" key="8">
    <source>
        <dbReference type="ARBA" id="ARBA00022729"/>
    </source>
</evidence>
<evidence type="ECO:0000256" key="4">
    <source>
        <dbReference type="ARBA" id="ARBA00022536"/>
    </source>
</evidence>
<evidence type="ECO:0000256" key="17">
    <source>
        <dbReference type="ARBA" id="ARBA00023180"/>
    </source>
</evidence>
<dbReference type="PROSITE" id="PS50927">
    <property type="entry name" value="BULB_LECTIN"/>
    <property type="match status" value="1"/>
</dbReference>
<dbReference type="Gene3D" id="2.90.10.30">
    <property type="match status" value="1"/>
</dbReference>
<reference evidence="25 26" key="1">
    <citation type="journal article" date="2023" name="G3 (Bethesda)">
        <title>A haplotype-resolved chromosome-scale genome for Quercus rubra L. provides insights into the genetics of adaptive traits for red oak species.</title>
        <authorList>
            <person name="Kapoor B."/>
            <person name="Jenkins J."/>
            <person name="Schmutz J."/>
            <person name="Zhebentyayeva T."/>
            <person name="Kuelheim C."/>
            <person name="Coggeshall M."/>
            <person name="Heim C."/>
            <person name="Lasky J.R."/>
            <person name="Leites L."/>
            <person name="Islam-Faridi N."/>
            <person name="Romero-Severson J."/>
            <person name="DeLeo V.L."/>
            <person name="Lucas S.M."/>
            <person name="Lazic D."/>
            <person name="Gailing O."/>
            <person name="Carlson J."/>
            <person name="Staton M."/>
        </authorList>
    </citation>
    <scope>NUCLEOTIDE SEQUENCE [LARGE SCALE GENOMIC DNA]</scope>
    <source>
        <strain evidence="25">Pseudo-F2</strain>
    </source>
</reference>
<keyword evidence="10 20" id="KW-0547">Nucleotide-binding</keyword>
<comment type="catalytic activity">
    <reaction evidence="19">
        <text>L-seryl-[protein] + ATP = O-phospho-L-seryl-[protein] + ADP + H(+)</text>
        <dbReference type="Rhea" id="RHEA:17989"/>
        <dbReference type="Rhea" id="RHEA-COMP:9863"/>
        <dbReference type="Rhea" id="RHEA-COMP:11604"/>
        <dbReference type="ChEBI" id="CHEBI:15378"/>
        <dbReference type="ChEBI" id="CHEBI:29999"/>
        <dbReference type="ChEBI" id="CHEBI:30616"/>
        <dbReference type="ChEBI" id="CHEBI:83421"/>
        <dbReference type="ChEBI" id="CHEBI:456216"/>
        <dbReference type="EC" id="2.7.11.1"/>
    </reaction>
</comment>
<accession>A0AAN7ERZ6</accession>
<keyword evidence="13 21" id="KW-1133">Transmembrane helix</keyword>
<evidence type="ECO:0000256" key="5">
    <source>
        <dbReference type="ARBA" id="ARBA00022553"/>
    </source>
</evidence>
<dbReference type="InterPro" id="IPR024171">
    <property type="entry name" value="SRK-like_kinase"/>
</dbReference>
<keyword evidence="4" id="KW-0245">EGF-like domain</keyword>
<feature type="domain" description="Apple" evidence="24">
    <location>
        <begin position="278"/>
        <end position="356"/>
    </location>
</feature>
<evidence type="ECO:0000256" key="20">
    <source>
        <dbReference type="PROSITE-ProRule" id="PRU10141"/>
    </source>
</evidence>
<keyword evidence="11" id="KW-0418">Kinase</keyword>
<keyword evidence="26" id="KW-1185">Reference proteome</keyword>
<dbReference type="FunFam" id="1.10.510.10:FF:000248">
    <property type="entry name" value="S-receptor-like kinase 5"/>
    <property type="match status" value="1"/>
</dbReference>
<dbReference type="InterPro" id="IPR008271">
    <property type="entry name" value="Ser/Thr_kinase_AS"/>
</dbReference>
<dbReference type="GO" id="GO:0030246">
    <property type="term" value="F:carbohydrate binding"/>
    <property type="evidence" value="ECO:0007669"/>
    <property type="project" value="UniProtKB-KW"/>
</dbReference>
<keyword evidence="12 20" id="KW-0067">ATP-binding</keyword>
<evidence type="ECO:0000256" key="15">
    <source>
        <dbReference type="ARBA" id="ARBA00023157"/>
    </source>
</evidence>
<dbReference type="Pfam" id="PF01453">
    <property type="entry name" value="B_lectin"/>
    <property type="match status" value="1"/>
</dbReference>
<evidence type="ECO:0000256" key="1">
    <source>
        <dbReference type="ARBA" id="ARBA00004479"/>
    </source>
</evidence>
<comment type="subcellular location">
    <subcellularLocation>
        <location evidence="1">Membrane</location>
        <topology evidence="1">Single-pass type I membrane protein</topology>
    </subcellularLocation>
</comment>
<dbReference type="Gene3D" id="3.30.200.20">
    <property type="entry name" value="Phosphorylase Kinase, domain 1"/>
    <property type="match status" value="1"/>
</dbReference>
<evidence type="ECO:0000256" key="18">
    <source>
        <dbReference type="ARBA" id="ARBA00047899"/>
    </source>
</evidence>
<evidence type="ECO:0000256" key="9">
    <source>
        <dbReference type="ARBA" id="ARBA00022734"/>
    </source>
</evidence>
<name>A0AAN7ERZ6_QUERU</name>
<dbReference type="AlphaFoldDB" id="A0AAN7ERZ6"/>
<dbReference type="EMBL" id="JAXUIC010000008">
    <property type="protein sequence ID" value="KAK4577855.1"/>
    <property type="molecule type" value="Genomic_DNA"/>
</dbReference>
<dbReference type="PROSITE" id="PS50948">
    <property type="entry name" value="PAN"/>
    <property type="match status" value="1"/>
</dbReference>
<feature type="non-terminal residue" evidence="25">
    <location>
        <position position="1"/>
    </location>
</feature>
<keyword evidence="7 21" id="KW-0812">Transmembrane</keyword>
<feature type="transmembrane region" description="Helical" evidence="21">
    <location>
        <begin position="381"/>
        <end position="405"/>
    </location>
</feature>
<dbReference type="SMART" id="SM00108">
    <property type="entry name" value="B_lectin"/>
    <property type="match status" value="1"/>
</dbReference>
<dbReference type="PROSITE" id="PS00107">
    <property type="entry name" value="PROTEIN_KINASE_ATP"/>
    <property type="match status" value="1"/>
</dbReference>
<feature type="non-terminal residue" evidence="25">
    <location>
        <position position="722"/>
    </location>
</feature>
<keyword evidence="8" id="KW-0732">Signal</keyword>
<feature type="binding site" evidence="20">
    <location>
        <position position="467"/>
    </location>
    <ligand>
        <name>ATP</name>
        <dbReference type="ChEBI" id="CHEBI:30616"/>
    </ligand>
</feature>
<proteinExistence type="predicted"/>
<organism evidence="25 26">
    <name type="scientific">Quercus rubra</name>
    <name type="common">Northern red oak</name>
    <name type="synonym">Quercus borealis</name>
    <dbReference type="NCBI Taxonomy" id="3512"/>
    <lineage>
        <taxon>Eukaryota</taxon>
        <taxon>Viridiplantae</taxon>
        <taxon>Streptophyta</taxon>
        <taxon>Embryophyta</taxon>
        <taxon>Tracheophyta</taxon>
        <taxon>Spermatophyta</taxon>
        <taxon>Magnoliopsida</taxon>
        <taxon>eudicotyledons</taxon>
        <taxon>Gunneridae</taxon>
        <taxon>Pentapetalae</taxon>
        <taxon>rosids</taxon>
        <taxon>fabids</taxon>
        <taxon>Fagales</taxon>
        <taxon>Fagaceae</taxon>
        <taxon>Quercus</taxon>
    </lineage>
</organism>
<comment type="caution">
    <text evidence="25">The sequence shown here is derived from an EMBL/GenBank/DDBJ whole genome shotgun (WGS) entry which is preliminary data.</text>
</comment>
<dbReference type="PANTHER" id="PTHR47976:SF30">
    <property type="entry name" value="RECEPTOR-LIKE SERINE_THREONINE-PROTEIN KINASE"/>
    <property type="match status" value="1"/>
</dbReference>
<evidence type="ECO:0000256" key="7">
    <source>
        <dbReference type="ARBA" id="ARBA00022692"/>
    </source>
</evidence>
<keyword evidence="17" id="KW-0325">Glycoprotein</keyword>
<dbReference type="PROSITE" id="PS50011">
    <property type="entry name" value="PROTEIN_KINASE_DOM"/>
    <property type="match status" value="1"/>
</dbReference>
<dbReference type="PANTHER" id="PTHR47976">
    <property type="entry name" value="G-TYPE LECTIN S-RECEPTOR-LIKE SERINE/THREONINE-PROTEIN KINASE SD2-5"/>
    <property type="match status" value="1"/>
</dbReference>
<dbReference type="FunFam" id="2.90.10.30:FF:000003">
    <property type="entry name" value="Os04g0303100 protein"/>
    <property type="match status" value="1"/>
</dbReference>
<dbReference type="CDD" id="cd00028">
    <property type="entry name" value="B_lectin"/>
    <property type="match status" value="1"/>
</dbReference>
<dbReference type="InterPro" id="IPR003609">
    <property type="entry name" value="Pan_app"/>
</dbReference>
<feature type="domain" description="Bulb-type lectin" evidence="23">
    <location>
        <begin position="33"/>
        <end position="163"/>
    </location>
</feature>
<dbReference type="InterPro" id="IPR036426">
    <property type="entry name" value="Bulb-type_lectin_dom_sf"/>
</dbReference>